<evidence type="ECO:0000313" key="3">
    <source>
        <dbReference type="Proteomes" id="UP000078559"/>
    </source>
</evidence>
<dbReference type="CDD" id="cd18186">
    <property type="entry name" value="BTB_POZ_ZBTB_KLHL-like"/>
    <property type="match status" value="1"/>
</dbReference>
<gene>
    <name evidence="2" type="ORF">VM1G_03670</name>
</gene>
<evidence type="ECO:0000313" key="2">
    <source>
        <dbReference type="EMBL" id="KUI68640.1"/>
    </source>
</evidence>
<evidence type="ECO:0008006" key="4">
    <source>
        <dbReference type="Google" id="ProtNLM"/>
    </source>
</evidence>
<protein>
    <recommendedName>
        <fullName evidence="4">BTB domain-containing protein</fullName>
    </recommendedName>
</protein>
<reference evidence="2" key="1">
    <citation type="submission" date="2014-12" db="EMBL/GenBank/DDBJ databases">
        <title>Genome Sequence of Valsa Canker Pathogens Uncovers a Specific Adaption of Colonization on Woody Bark.</title>
        <authorList>
            <person name="Yin Z."/>
            <person name="Liu H."/>
            <person name="Gao X."/>
            <person name="Li Z."/>
            <person name="Song N."/>
            <person name="Ke X."/>
            <person name="Dai Q."/>
            <person name="Wu Y."/>
            <person name="Sun Y."/>
            <person name="Xu J.-R."/>
            <person name="Kang Z.K."/>
            <person name="Wang L."/>
            <person name="Huang L."/>
        </authorList>
    </citation>
    <scope>NUCLEOTIDE SEQUENCE [LARGE SCALE GENOMIC DNA]</scope>
    <source>
        <strain evidence="2">03-8</strain>
    </source>
</reference>
<dbReference type="EMBL" id="CM003101">
    <property type="protein sequence ID" value="KUI68640.1"/>
    <property type="molecule type" value="Genomic_DNA"/>
</dbReference>
<keyword evidence="3" id="KW-1185">Reference proteome</keyword>
<dbReference type="Gene3D" id="3.30.710.10">
    <property type="entry name" value="Potassium Channel Kv1.1, Chain A"/>
    <property type="match status" value="1"/>
</dbReference>
<dbReference type="SUPFAM" id="SSF54695">
    <property type="entry name" value="POZ domain"/>
    <property type="match status" value="1"/>
</dbReference>
<name>A0A194VXV7_CYTMA</name>
<dbReference type="Proteomes" id="UP000078559">
    <property type="component" value="Chromosome 4"/>
</dbReference>
<feature type="region of interest" description="Disordered" evidence="1">
    <location>
        <begin position="107"/>
        <end position="138"/>
    </location>
</feature>
<feature type="compositionally biased region" description="Polar residues" evidence="1">
    <location>
        <begin position="110"/>
        <end position="121"/>
    </location>
</feature>
<evidence type="ECO:0000256" key="1">
    <source>
        <dbReference type="SAM" id="MobiDB-lite"/>
    </source>
</evidence>
<sequence>MDEVRKDPGIYLYQAGARPSPEWFLQIAKFAADHFPFPPQRLDFLHRIHHHFDVDQAFFFDSNPQRQSSLIRDIQKLTIVNNDQHIAAASGSDTDSIMSLAQRVTDMNMGDSSSPVQSTEGSEAGAAVESDSSSGDMDDTITKISDVAENVEKNDDVLFFDKDGKRCDENTPYEKFQDWDQYLLFCSQGPTLKIRLPVRNDNGQIVSWISLVESKKMLCDMGEYFRGLYRSNMMEARTGVLVLDDIEPVDFARLMRVIKAGTPFAMLNLGKPYRTLSDYLEVYILADRFLMPLIKSWAKASMEKYMKENLTWAATYQAQVLNKQNPDIEDVIFHHEKVFDVNDAWLRSGYLLDFDRPVQKARFVQFLIHFCPSLLLKDMLSDLDSGLVEHLCGGLLIKLAGCL</sequence>
<dbReference type="InterPro" id="IPR011333">
    <property type="entry name" value="SKP1/BTB/POZ_sf"/>
</dbReference>
<proteinExistence type="predicted"/>
<dbReference type="AlphaFoldDB" id="A0A194VXV7"/>
<accession>A0A194VXV7</accession>
<organism evidence="2 3">
    <name type="scientific">Cytospora mali</name>
    <name type="common">Apple Valsa canker fungus</name>
    <name type="synonym">Valsa mali</name>
    <dbReference type="NCBI Taxonomy" id="578113"/>
    <lineage>
        <taxon>Eukaryota</taxon>
        <taxon>Fungi</taxon>
        <taxon>Dikarya</taxon>
        <taxon>Ascomycota</taxon>
        <taxon>Pezizomycotina</taxon>
        <taxon>Sordariomycetes</taxon>
        <taxon>Sordariomycetidae</taxon>
        <taxon>Diaporthales</taxon>
        <taxon>Cytosporaceae</taxon>
        <taxon>Cytospora</taxon>
    </lineage>
</organism>
<dbReference type="OrthoDB" id="5220268at2759"/>